<name>A0A1Q3E6B3_LENED</name>
<proteinExistence type="predicted"/>
<feature type="compositionally biased region" description="Polar residues" evidence="1">
    <location>
        <begin position="1"/>
        <end position="30"/>
    </location>
</feature>
<protein>
    <submittedName>
        <fullName evidence="2">Uncharacterized protein</fullName>
    </submittedName>
</protein>
<comment type="caution">
    <text evidence="2">The sequence shown here is derived from an EMBL/GenBank/DDBJ whole genome shotgun (WGS) entry which is preliminary data.</text>
</comment>
<feature type="region of interest" description="Disordered" evidence="1">
    <location>
        <begin position="1"/>
        <end position="33"/>
    </location>
</feature>
<sequence>MNGSSSNPEASTSALDTDSNPLHCSSSQGVSGPPFLQNLIAAPLYSHVTQSHSLHEASSSSLIANANFPPPLPDSSSLEASSSSPVSNENPPLLQDSSSLEALNPPSTVDITSSDLSSEARTSTGELPSKPGIPVELLTHFDQRFIRDLELFDTRAQRLFNEQKNSLEFAQKCIEILTQQCIVSVLQS</sequence>
<dbReference type="EMBL" id="BDGU01000116">
    <property type="protein sequence ID" value="GAW02807.1"/>
    <property type="molecule type" value="Genomic_DNA"/>
</dbReference>
<evidence type="ECO:0000313" key="2">
    <source>
        <dbReference type="EMBL" id="GAW02807.1"/>
    </source>
</evidence>
<reference evidence="2 3" key="2">
    <citation type="submission" date="2017-02" db="EMBL/GenBank/DDBJ databases">
        <title>A genome survey and senescence transcriptome analysis in Lentinula edodes.</title>
        <authorList>
            <person name="Sakamoto Y."/>
            <person name="Nakade K."/>
            <person name="Sato S."/>
            <person name="Yoshida Y."/>
            <person name="Miyazaki K."/>
            <person name="Natsume S."/>
            <person name="Konno N."/>
        </authorList>
    </citation>
    <scope>NUCLEOTIDE SEQUENCE [LARGE SCALE GENOMIC DNA]</scope>
    <source>
        <strain evidence="2 3">NBRC 111202</strain>
    </source>
</reference>
<dbReference type="AlphaFoldDB" id="A0A1Q3E6B3"/>
<feature type="compositionally biased region" description="Polar residues" evidence="1">
    <location>
        <begin position="95"/>
        <end position="126"/>
    </location>
</feature>
<evidence type="ECO:0000313" key="3">
    <source>
        <dbReference type="Proteomes" id="UP000188533"/>
    </source>
</evidence>
<gene>
    <name evidence="2" type="ORF">LENED_004481</name>
</gene>
<evidence type="ECO:0000256" key="1">
    <source>
        <dbReference type="SAM" id="MobiDB-lite"/>
    </source>
</evidence>
<accession>A0A1Q3E6B3</accession>
<feature type="region of interest" description="Disordered" evidence="1">
    <location>
        <begin position="73"/>
        <end position="133"/>
    </location>
</feature>
<organism evidence="2 3">
    <name type="scientific">Lentinula edodes</name>
    <name type="common">Shiitake mushroom</name>
    <name type="synonym">Lentinus edodes</name>
    <dbReference type="NCBI Taxonomy" id="5353"/>
    <lineage>
        <taxon>Eukaryota</taxon>
        <taxon>Fungi</taxon>
        <taxon>Dikarya</taxon>
        <taxon>Basidiomycota</taxon>
        <taxon>Agaricomycotina</taxon>
        <taxon>Agaricomycetes</taxon>
        <taxon>Agaricomycetidae</taxon>
        <taxon>Agaricales</taxon>
        <taxon>Marasmiineae</taxon>
        <taxon>Omphalotaceae</taxon>
        <taxon>Lentinula</taxon>
    </lineage>
</organism>
<feature type="compositionally biased region" description="Low complexity" evidence="1">
    <location>
        <begin position="74"/>
        <end position="94"/>
    </location>
</feature>
<reference evidence="2 3" key="1">
    <citation type="submission" date="2016-08" db="EMBL/GenBank/DDBJ databases">
        <authorList>
            <consortium name="Lentinula edodes genome sequencing consortium"/>
            <person name="Sakamoto Y."/>
            <person name="Nakade K."/>
            <person name="Sato S."/>
            <person name="Yoshida Y."/>
            <person name="Miyazaki K."/>
            <person name="Natsume S."/>
            <person name="Konno N."/>
        </authorList>
    </citation>
    <scope>NUCLEOTIDE SEQUENCE [LARGE SCALE GENOMIC DNA]</scope>
    <source>
        <strain evidence="2 3">NBRC 111202</strain>
    </source>
</reference>
<keyword evidence="3" id="KW-1185">Reference proteome</keyword>
<dbReference type="Proteomes" id="UP000188533">
    <property type="component" value="Unassembled WGS sequence"/>
</dbReference>